<sequence>MEPVYRTLEIAAKVAVKATGTRITYQGLEHIPSTGGAVVAINHTSYVDFLPAGLAAHRRGRRLRFMIKQEMQEVRSVNYLIKRTGTIPVDRTAGTDAYVAAVEALRAGELVAVYPEATISRSFELKEFKTGAVRMALEARVPVLPLIVWGAQRLWTKDHPRALGQRRIPITVAVGAPIAPQGGVDEMQSELRESMTALLHRVQEDYPNEPGAFWVPRRLGGSAPTPAEARRIEEAELAERARRRAERAR</sequence>
<accession>A0A100XJC2</accession>
<name>A0A100XJC2_MYCTH</name>
<dbReference type="RefSeq" id="WP_003924840.1">
    <property type="nucleotide sequence ID" value="NZ_BCTB01000064.1"/>
</dbReference>
<reference evidence="5" key="2">
    <citation type="submission" date="2016-02" db="EMBL/GenBank/DDBJ databases">
        <title>Draft genome sequence of five rapidly growing Mycobacterium species.</title>
        <authorList>
            <person name="Katahira K."/>
            <person name="Gotou Y."/>
            <person name="Iida K."/>
            <person name="Ogura Y."/>
            <person name="Hayashi T."/>
        </authorList>
    </citation>
    <scope>NUCLEOTIDE SEQUENCE [LARGE SCALE GENOMIC DNA]</scope>
    <source>
        <strain evidence="5">JCM6362</strain>
    </source>
</reference>
<protein>
    <submittedName>
        <fullName evidence="4">Acyltransferase</fullName>
    </submittedName>
</protein>
<dbReference type="GO" id="GO:0006654">
    <property type="term" value="P:phosphatidic acid biosynthetic process"/>
    <property type="evidence" value="ECO:0007669"/>
    <property type="project" value="TreeGrafter"/>
</dbReference>
<dbReference type="Proteomes" id="UP000069654">
    <property type="component" value="Unassembled WGS sequence"/>
</dbReference>
<proteinExistence type="predicted"/>
<keyword evidence="1 4" id="KW-0808">Transferase</keyword>
<comment type="caution">
    <text evidence="4">The sequence shown here is derived from an EMBL/GenBank/DDBJ whole genome shotgun (WGS) entry which is preliminary data.</text>
</comment>
<dbReference type="InterPro" id="IPR002123">
    <property type="entry name" value="Plipid/glycerol_acylTrfase"/>
</dbReference>
<organism evidence="4 5">
    <name type="scientific">Mycolicibacterium thermoresistibile</name>
    <name type="common">Mycobacterium thermoresistibile</name>
    <dbReference type="NCBI Taxonomy" id="1797"/>
    <lineage>
        <taxon>Bacteria</taxon>
        <taxon>Bacillati</taxon>
        <taxon>Actinomycetota</taxon>
        <taxon>Actinomycetes</taxon>
        <taxon>Mycobacteriales</taxon>
        <taxon>Mycobacteriaceae</taxon>
        <taxon>Mycolicibacterium</taxon>
    </lineage>
</organism>
<dbReference type="PANTHER" id="PTHR10434">
    <property type="entry name" value="1-ACYL-SN-GLYCEROL-3-PHOSPHATE ACYLTRANSFERASE"/>
    <property type="match status" value="1"/>
</dbReference>
<feature type="domain" description="Phospholipid/glycerol acyltransferase" evidence="3">
    <location>
        <begin position="37"/>
        <end position="151"/>
    </location>
</feature>
<dbReference type="OrthoDB" id="3210041at2"/>
<evidence type="ECO:0000313" key="4">
    <source>
        <dbReference type="EMBL" id="GAT17685.1"/>
    </source>
</evidence>
<dbReference type="PANTHER" id="PTHR10434:SF55">
    <property type="entry name" value="POSSIBLE ACYLTRANSFERASE"/>
    <property type="match status" value="1"/>
</dbReference>
<evidence type="ECO:0000313" key="5">
    <source>
        <dbReference type="Proteomes" id="UP000069654"/>
    </source>
</evidence>
<dbReference type="SMART" id="SM00563">
    <property type="entry name" value="PlsC"/>
    <property type="match status" value="1"/>
</dbReference>
<dbReference type="GO" id="GO:0003841">
    <property type="term" value="F:1-acylglycerol-3-phosphate O-acyltransferase activity"/>
    <property type="evidence" value="ECO:0007669"/>
    <property type="project" value="TreeGrafter"/>
</dbReference>
<dbReference type="Pfam" id="PF01553">
    <property type="entry name" value="Acyltransferase"/>
    <property type="match status" value="1"/>
</dbReference>
<dbReference type="SUPFAM" id="SSF69593">
    <property type="entry name" value="Glycerol-3-phosphate (1)-acyltransferase"/>
    <property type="match status" value="1"/>
</dbReference>
<gene>
    <name evidence="4" type="ORF">RMCT_4654</name>
</gene>
<evidence type="ECO:0000256" key="1">
    <source>
        <dbReference type="ARBA" id="ARBA00022679"/>
    </source>
</evidence>
<keyword evidence="2 4" id="KW-0012">Acyltransferase</keyword>
<dbReference type="AlphaFoldDB" id="A0A100XJC2"/>
<dbReference type="GO" id="GO:0005886">
    <property type="term" value="C:plasma membrane"/>
    <property type="evidence" value="ECO:0007669"/>
    <property type="project" value="TreeGrafter"/>
</dbReference>
<dbReference type="EMBL" id="BCTB01000064">
    <property type="protein sequence ID" value="GAT17685.1"/>
    <property type="molecule type" value="Genomic_DNA"/>
</dbReference>
<dbReference type="OMA" id="KAEMQQV"/>
<reference evidence="4 5" key="1">
    <citation type="journal article" date="2016" name="Genome Announc.">
        <title>Draft Genome Sequences of Five Rapidly Growing Mycobacterium Species, M. thermoresistibile, M. fortuitum subsp. acetamidolyticum, M. canariasense, M. brisbanense, and M. novocastrense.</title>
        <authorList>
            <person name="Katahira K."/>
            <person name="Ogura Y."/>
            <person name="Gotoh Y."/>
            <person name="Hayashi T."/>
        </authorList>
    </citation>
    <scope>NUCLEOTIDE SEQUENCE [LARGE SCALE GENOMIC DNA]</scope>
    <source>
        <strain evidence="4 5">JCM6362</strain>
    </source>
</reference>
<evidence type="ECO:0000256" key="2">
    <source>
        <dbReference type="ARBA" id="ARBA00023315"/>
    </source>
</evidence>
<evidence type="ECO:0000259" key="3">
    <source>
        <dbReference type="SMART" id="SM00563"/>
    </source>
</evidence>
<dbReference type="CDD" id="cd07989">
    <property type="entry name" value="LPLAT_AGPAT-like"/>
    <property type="match status" value="1"/>
</dbReference>
<dbReference type="STRING" id="1797.RMCT_4654"/>